<evidence type="ECO:0000256" key="13">
    <source>
        <dbReference type="ARBA" id="ARBA00023316"/>
    </source>
</evidence>
<evidence type="ECO:0000256" key="9">
    <source>
        <dbReference type="ARBA" id="ARBA00022984"/>
    </source>
</evidence>
<evidence type="ECO:0000256" key="16">
    <source>
        <dbReference type="ARBA" id="ARBA00038053"/>
    </source>
</evidence>
<proteinExistence type="inferred from homology"/>
<feature type="transmembrane region" description="Helical" evidence="21">
    <location>
        <begin position="339"/>
        <end position="357"/>
    </location>
</feature>
<evidence type="ECO:0000256" key="2">
    <source>
        <dbReference type="ARBA" id="ARBA00004752"/>
    </source>
</evidence>
<keyword evidence="3" id="KW-1003">Cell membrane</keyword>
<dbReference type="PANTHER" id="PTHR30474:SF2">
    <property type="entry name" value="PEPTIDOGLYCAN GLYCOSYLTRANSFERASE FTSW-RELATED"/>
    <property type="match status" value="1"/>
</dbReference>
<keyword evidence="9" id="KW-0573">Peptidoglycan synthesis</keyword>
<keyword evidence="13" id="KW-0961">Cell wall biogenesis/degradation</keyword>
<dbReference type="PANTHER" id="PTHR30474">
    <property type="entry name" value="CELL CYCLE PROTEIN"/>
    <property type="match status" value="1"/>
</dbReference>
<dbReference type="EC" id="2.4.99.28" evidence="19"/>
<organism evidence="22 23">
    <name type="scientific">Aerophobetes bacterium</name>
    <dbReference type="NCBI Taxonomy" id="2030807"/>
    <lineage>
        <taxon>Bacteria</taxon>
        <taxon>Candidatus Aerophobota</taxon>
    </lineage>
</organism>
<feature type="transmembrane region" description="Helical" evidence="21">
    <location>
        <begin position="47"/>
        <end position="65"/>
    </location>
</feature>
<dbReference type="InterPro" id="IPR001182">
    <property type="entry name" value="FtsW/RodA"/>
</dbReference>
<reference evidence="22 23" key="1">
    <citation type="submission" date="2018-06" db="EMBL/GenBank/DDBJ databases">
        <title>Extensive metabolic versatility and redundancy in microbially diverse, dynamic hydrothermal sediments.</title>
        <authorList>
            <person name="Dombrowski N."/>
            <person name="Teske A."/>
            <person name="Baker B.J."/>
        </authorList>
    </citation>
    <scope>NUCLEOTIDE SEQUENCE [LARGE SCALE GENOMIC DNA]</scope>
    <source>
        <strain evidence="22">B7_G13</strain>
    </source>
</reference>
<protein>
    <recommendedName>
        <fullName evidence="17">Probable peptidoglycan glycosyltransferase FtsW</fullName>
        <ecNumber evidence="19">2.4.99.28</ecNumber>
    </recommendedName>
    <alternativeName>
        <fullName evidence="18">Cell division protein FtsW</fullName>
    </alternativeName>
    <alternativeName>
        <fullName evidence="15">Cell wall polymerase</fullName>
    </alternativeName>
    <alternativeName>
        <fullName evidence="14">Peptidoglycan polymerase</fullName>
    </alternativeName>
</protein>
<comment type="catalytic activity">
    <reaction evidence="20">
        <text>[GlcNAc-(1-&gt;4)-Mur2Ac(oyl-L-Ala-gamma-D-Glu-L-Lys-D-Ala-D-Ala)](n)-di-trans,octa-cis-undecaprenyl diphosphate + beta-D-GlcNAc-(1-&gt;4)-Mur2Ac(oyl-L-Ala-gamma-D-Glu-L-Lys-D-Ala-D-Ala)-di-trans,octa-cis-undecaprenyl diphosphate = [GlcNAc-(1-&gt;4)-Mur2Ac(oyl-L-Ala-gamma-D-Glu-L-Lys-D-Ala-D-Ala)](n+1)-di-trans,octa-cis-undecaprenyl diphosphate + di-trans,octa-cis-undecaprenyl diphosphate + H(+)</text>
        <dbReference type="Rhea" id="RHEA:23708"/>
        <dbReference type="Rhea" id="RHEA-COMP:9602"/>
        <dbReference type="Rhea" id="RHEA-COMP:9603"/>
        <dbReference type="ChEBI" id="CHEBI:15378"/>
        <dbReference type="ChEBI" id="CHEBI:58405"/>
        <dbReference type="ChEBI" id="CHEBI:60033"/>
        <dbReference type="ChEBI" id="CHEBI:78435"/>
        <dbReference type="EC" id="2.4.99.28"/>
    </reaction>
</comment>
<comment type="subcellular location">
    <subcellularLocation>
        <location evidence="1">Cell membrane</location>
        <topology evidence="1">Multi-pass membrane protein</topology>
    </subcellularLocation>
</comment>
<keyword evidence="6" id="KW-0808">Transferase</keyword>
<evidence type="ECO:0000256" key="6">
    <source>
        <dbReference type="ARBA" id="ARBA00022679"/>
    </source>
</evidence>
<feature type="transmembrane region" description="Helical" evidence="21">
    <location>
        <begin position="185"/>
        <end position="205"/>
    </location>
</feature>
<dbReference type="GO" id="GO:0051301">
    <property type="term" value="P:cell division"/>
    <property type="evidence" value="ECO:0007669"/>
    <property type="project" value="UniProtKB-KW"/>
</dbReference>
<accession>A0A662CZ81</accession>
<evidence type="ECO:0000256" key="19">
    <source>
        <dbReference type="ARBA" id="ARBA00044770"/>
    </source>
</evidence>
<evidence type="ECO:0000256" key="12">
    <source>
        <dbReference type="ARBA" id="ARBA00023306"/>
    </source>
</evidence>
<evidence type="ECO:0000256" key="3">
    <source>
        <dbReference type="ARBA" id="ARBA00022475"/>
    </source>
</evidence>
<dbReference type="Pfam" id="PF01098">
    <property type="entry name" value="FTSW_RODA_SPOVE"/>
    <property type="match status" value="1"/>
</dbReference>
<evidence type="ECO:0000256" key="18">
    <source>
        <dbReference type="ARBA" id="ARBA00041418"/>
    </source>
</evidence>
<comment type="pathway">
    <text evidence="2">Cell wall biogenesis; peptidoglycan biosynthesis.</text>
</comment>
<dbReference type="GO" id="GO:0008955">
    <property type="term" value="F:peptidoglycan glycosyltransferase activity"/>
    <property type="evidence" value="ECO:0007669"/>
    <property type="project" value="UniProtKB-EC"/>
</dbReference>
<dbReference type="GO" id="GO:0071555">
    <property type="term" value="P:cell wall organization"/>
    <property type="evidence" value="ECO:0007669"/>
    <property type="project" value="UniProtKB-KW"/>
</dbReference>
<dbReference type="Proteomes" id="UP000277457">
    <property type="component" value="Unassembled WGS sequence"/>
</dbReference>
<feature type="transmembrane region" description="Helical" evidence="21">
    <location>
        <begin position="270"/>
        <end position="291"/>
    </location>
</feature>
<evidence type="ECO:0000256" key="11">
    <source>
        <dbReference type="ARBA" id="ARBA00023136"/>
    </source>
</evidence>
<dbReference type="GO" id="GO:0032153">
    <property type="term" value="C:cell division site"/>
    <property type="evidence" value="ECO:0007669"/>
    <property type="project" value="TreeGrafter"/>
</dbReference>
<keyword evidence="11 21" id="KW-0472">Membrane</keyword>
<dbReference type="AlphaFoldDB" id="A0A662CZ81"/>
<comment type="caution">
    <text evidence="22">The sequence shown here is derived from an EMBL/GenBank/DDBJ whole genome shotgun (WGS) entry which is preliminary data.</text>
</comment>
<evidence type="ECO:0000256" key="5">
    <source>
        <dbReference type="ARBA" id="ARBA00022676"/>
    </source>
</evidence>
<evidence type="ECO:0000256" key="17">
    <source>
        <dbReference type="ARBA" id="ARBA00041185"/>
    </source>
</evidence>
<keyword evidence="4" id="KW-0132">Cell division</keyword>
<dbReference type="InterPro" id="IPR013437">
    <property type="entry name" value="FtsW"/>
</dbReference>
<keyword evidence="8" id="KW-0133">Cell shape</keyword>
<evidence type="ECO:0000256" key="7">
    <source>
        <dbReference type="ARBA" id="ARBA00022692"/>
    </source>
</evidence>
<dbReference type="GO" id="GO:0009252">
    <property type="term" value="P:peptidoglycan biosynthetic process"/>
    <property type="evidence" value="ECO:0007669"/>
    <property type="project" value="UniProtKB-KW"/>
</dbReference>
<gene>
    <name evidence="22" type="primary">ftsW</name>
    <name evidence="22" type="ORF">DRZ78_03405</name>
</gene>
<feature type="transmembrane region" description="Helical" evidence="21">
    <location>
        <begin position="303"/>
        <end position="327"/>
    </location>
</feature>
<evidence type="ECO:0000256" key="20">
    <source>
        <dbReference type="ARBA" id="ARBA00049902"/>
    </source>
</evidence>
<evidence type="ECO:0000313" key="22">
    <source>
        <dbReference type="EMBL" id="RLE07182.1"/>
    </source>
</evidence>
<evidence type="ECO:0000256" key="21">
    <source>
        <dbReference type="SAM" id="Phobius"/>
    </source>
</evidence>
<evidence type="ECO:0000256" key="15">
    <source>
        <dbReference type="ARBA" id="ARBA00033270"/>
    </source>
</evidence>
<keyword evidence="10 21" id="KW-1133">Transmembrane helix</keyword>
<keyword evidence="5" id="KW-0328">Glycosyltransferase</keyword>
<dbReference type="EMBL" id="QMPY01000114">
    <property type="protein sequence ID" value="RLE07182.1"/>
    <property type="molecule type" value="Genomic_DNA"/>
</dbReference>
<evidence type="ECO:0000256" key="14">
    <source>
        <dbReference type="ARBA" id="ARBA00032370"/>
    </source>
</evidence>
<sequence>MKKNLDYYLLFITLLLMSIGIMAIFSASAPYAYVYQNDSYYFVKNQLKWVGIGLVFLYIGAKINYRKYQKIFKIILFLSMGLLILVFLPGIGREIRGVHRWIKIGEATFQPSEVAKIGLIIYLACSLVRKKEKIKSFVNGFLPYFIIVGTICLLVAIEPDLGSALIIAVTAFILLYAGGIRISHLIYGVLLILIPSYFSISEVGYQKERIMGFLHPESDPKGIGFQPLHLKISLGSGGLWGLGPGQGKEKLFYLPTPHTDSIFAVIGEEFGFVGTSLIVALFFIFAIRGFIILKRAPDEMGKLLALGLTSMICLQAIVNMGVATVILPTTGTPLPFLSYGGSSLVVTLTAVGILLNVSKKGRLKSPLHDESKE</sequence>
<dbReference type="GO" id="GO:0015648">
    <property type="term" value="F:lipid-linked peptidoglycan transporter activity"/>
    <property type="evidence" value="ECO:0007669"/>
    <property type="project" value="TreeGrafter"/>
</dbReference>
<feature type="transmembrane region" description="Helical" evidence="21">
    <location>
        <begin position="111"/>
        <end position="128"/>
    </location>
</feature>
<feature type="transmembrane region" description="Helical" evidence="21">
    <location>
        <begin position="7"/>
        <end position="27"/>
    </location>
</feature>
<evidence type="ECO:0000256" key="8">
    <source>
        <dbReference type="ARBA" id="ARBA00022960"/>
    </source>
</evidence>
<evidence type="ECO:0000256" key="1">
    <source>
        <dbReference type="ARBA" id="ARBA00004651"/>
    </source>
</evidence>
<evidence type="ECO:0000256" key="10">
    <source>
        <dbReference type="ARBA" id="ARBA00022989"/>
    </source>
</evidence>
<feature type="transmembrane region" description="Helical" evidence="21">
    <location>
        <begin position="72"/>
        <end position="91"/>
    </location>
</feature>
<evidence type="ECO:0000256" key="4">
    <source>
        <dbReference type="ARBA" id="ARBA00022618"/>
    </source>
</evidence>
<dbReference type="NCBIfam" id="TIGR02614">
    <property type="entry name" value="ftsW"/>
    <property type="match status" value="1"/>
</dbReference>
<dbReference type="GO" id="GO:0005886">
    <property type="term" value="C:plasma membrane"/>
    <property type="evidence" value="ECO:0007669"/>
    <property type="project" value="UniProtKB-SubCell"/>
</dbReference>
<keyword evidence="12" id="KW-0131">Cell cycle</keyword>
<feature type="transmembrane region" description="Helical" evidence="21">
    <location>
        <begin position="140"/>
        <end position="157"/>
    </location>
</feature>
<name>A0A662CZ81_UNCAE</name>
<dbReference type="GO" id="GO:0008360">
    <property type="term" value="P:regulation of cell shape"/>
    <property type="evidence" value="ECO:0007669"/>
    <property type="project" value="UniProtKB-KW"/>
</dbReference>
<keyword evidence="7 21" id="KW-0812">Transmembrane</keyword>
<comment type="similarity">
    <text evidence="16">Belongs to the SEDS family. FtsW subfamily.</text>
</comment>
<feature type="transmembrane region" description="Helical" evidence="21">
    <location>
        <begin position="163"/>
        <end position="180"/>
    </location>
</feature>
<evidence type="ECO:0000313" key="23">
    <source>
        <dbReference type="Proteomes" id="UP000277457"/>
    </source>
</evidence>